<evidence type="ECO:0000313" key="2">
    <source>
        <dbReference type="EMBL" id="ROT36457.1"/>
    </source>
</evidence>
<name>A0A3N2PPM2_SODAK</name>
<protein>
    <submittedName>
        <fullName evidence="2">Uncharacterized protein</fullName>
    </submittedName>
</protein>
<accession>A0A3N2PPM2</accession>
<dbReference type="RefSeq" id="XP_028464263.1">
    <property type="nucleotide sequence ID" value="XM_028615127.1"/>
</dbReference>
<feature type="compositionally biased region" description="Polar residues" evidence="1">
    <location>
        <begin position="177"/>
        <end position="186"/>
    </location>
</feature>
<keyword evidence="3" id="KW-1185">Reference proteome</keyword>
<dbReference type="AlphaFoldDB" id="A0A3N2PPM2"/>
<dbReference type="GeneID" id="39583604"/>
<dbReference type="Proteomes" id="UP000272025">
    <property type="component" value="Unassembled WGS sequence"/>
</dbReference>
<sequence length="278" mass="30855">MPRKKSPAPTEMIEMNMLDSHEPSFEILNICLKPCTLGSVWAAERLEIQSVRCLIMCAGSCVHAQDIPIPDTLICLLLDLKLPLPGWGGNISKVQSALPNPPSEDCSSMTGDRSCWAPLDGPALQRYPTGRGRDVTSGCRLFDFSTAIAILYPFQTMALPDIGQWSLVRSTTHRNATRNPQPATHNPHTHYIPISRPGGVRTRHNYGLAYWVQKPATLAENSFLFGHQILTHRPATEKMPDVNPGLPRRSLHAILYAYDEVFPKSRIITYVPVPGRLA</sequence>
<dbReference type="EMBL" id="ML119059">
    <property type="protein sequence ID" value="ROT36457.1"/>
    <property type="molecule type" value="Genomic_DNA"/>
</dbReference>
<feature type="region of interest" description="Disordered" evidence="1">
    <location>
        <begin position="175"/>
        <end position="196"/>
    </location>
</feature>
<evidence type="ECO:0000313" key="3">
    <source>
        <dbReference type="Proteomes" id="UP000272025"/>
    </source>
</evidence>
<proteinExistence type="predicted"/>
<organism evidence="2 3">
    <name type="scientific">Sodiomyces alkalinus (strain CBS 110278 / VKM F-3762 / F11)</name>
    <name type="common">Alkaliphilic filamentous fungus</name>
    <dbReference type="NCBI Taxonomy" id="1314773"/>
    <lineage>
        <taxon>Eukaryota</taxon>
        <taxon>Fungi</taxon>
        <taxon>Dikarya</taxon>
        <taxon>Ascomycota</taxon>
        <taxon>Pezizomycotina</taxon>
        <taxon>Sordariomycetes</taxon>
        <taxon>Hypocreomycetidae</taxon>
        <taxon>Glomerellales</taxon>
        <taxon>Plectosphaerellaceae</taxon>
        <taxon>Sodiomyces</taxon>
    </lineage>
</organism>
<gene>
    <name evidence="2" type="ORF">SODALDRAFT_380771</name>
</gene>
<reference evidence="2 3" key="1">
    <citation type="journal article" date="2018" name="Mol. Ecol.">
        <title>The obligate alkalophilic soda-lake fungus Sodiomyces alkalinus has shifted to a protein diet.</title>
        <authorList>
            <person name="Grum-Grzhimaylo A.A."/>
            <person name="Falkoski D.L."/>
            <person name="van den Heuvel J."/>
            <person name="Valero-Jimenez C.A."/>
            <person name="Min B."/>
            <person name="Choi I.G."/>
            <person name="Lipzen A."/>
            <person name="Daum C.G."/>
            <person name="Aanen D.K."/>
            <person name="Tsang A."/>
            <person name="Henrissat B."/>
            <person name="Bilanenko E.N."/>
            <person name="de Vries R.P."/>
            <person name="van Kan J.A.L."/>
            <person name="Grigoriev I.V."/>
            <person name="Debets A.J.M."/>
        </authorList>
    </citation>
    <scope>NUCLEOTIDE SEQUENCE [LARGE SCALE GENOMIC DNA]</scope>
    <source>
        <strain evidence="2 3">F11</strain>
    </source>
</reference>
<evidence type="ECO:0000256" key="1">
    <source>
        <dbReference type="SAM" id="MobiDB-lite"/>
    </source>
</evidence>